<dbReference type="PANTHER" id="PTHR46171">
    <property type="entry name" value="GH10160P"/>
    <property type="match status" value="1"/>
</dbReference>
<keyword evidence="1" id="KW-0479">Metal-binding</keyword>
<name>A0A165FKA4_EXIGL</name>
<dbReference type="PANTHER" id="PTHR46171:SF3">
    <property type="entry name" value="GH10160P"/>
    <property type="match status" value="1"/>
</dbReference>
<evidence type="ECO:0000313" key="7">
    <source>
        <dbReference type="Proteomes" id="UP000077266"/>
    </source>
</evidence>
<dbReference type="SMART" id="SM00184">
    <property type="entry name" value="RING"/>
    <property type="match status" value="1"/>
</dbReference>
<dbReference type="InParanoid" id="A0A165FKA4"/>
<dbReference type="InterPro" id="IPR013083">
    <property type="entry name" value="Znf_RING/FYVE/PHD"/>
</dbReference>
<reference evidence="6 7" key="1">
    <citation type="journal article" date="2016" name="Mol. Biol. Evol.">
        <title>Comparative Genomics of Early-Diverging Mushroom-Forming Fungi Provides Insights into the Origins of Lignocellulose Decay Capabilities.</title>
        <authorList>
            <person name="Nagy L.G."/>
            <person name="Riley R."/>
            <person name="Tritt A."/>
            <person name="Adam C."/>
            <person name="Daum C."/>
            <person name="Floudas D."/>
            <person name="Sun H."/>
            <person name="Yadav J.S."/>
            <person name="Pangilinan J."/>
            <person name="Larsson K.H."/>
            <person name="Matsuura K."/>
            <person name="Barry K."/>
            <person name="Labutti K."/>
            <person name="Kuo R."/>
            <person name="Ohm R.A."/>
            <person name="Bhattacharya S.S."/>
            <person name="Shirouzu T."/>
            <person name="Yoshinaga Y."/>
            <person name="Martin F.M."/>
            <person name="Grigoriev I.V."/>
            <person name="Hibbett D.S."/>
        </authorList>
    </citation>
    <scope>NUCLEOTIDE SEQUENCE [LARGE SCALE GENOMIC DNA]</scope>
    <source>
        <strain evidence="6 7">HHB12029</strain>
    </source>
</reference>
<evidence type="ECO:0000256" key="3">
    <source>
        <dbReference type="ARBA" id="ARBA00022833"/>
    </source>
</evidence>
<dbReference type="AlphaFoldDB" id="A0A165FKA4"/>
<evidence type="ECO:0000259" key="5">
    <source>
        <dbReference type="PROSITE" id="PS50089"/>
    </source>
</evidence>
<dbReference type="OrthoDB" id="8062037at2759"/>
<dbReference type="Gene3D" id="3.30.40.10">
    <property type="entry name" value="Zinc/RING finger domain, C3HC4 (zinc finger)"/>
    <property type="match status" value="1"/>
</dbReference>
<sequence length="161" mass="18139">DTAWDGSYENLMRLAAQLGEAKPRGVPASIVAHFPVGAYKDFVEADGDTRCPICLDDYAQSDQVMRLTECTHWMHRSCLEQWLQNARSCPVCRMRVNVVRNSCGSTSATESIAEAGPSRLSDARQRARQRRALTSRFLQESENIHVRMMHAEVNGWPSLDQ</sequence>
<accession>A0A165FKA4</accession>
<keyword evidence="3" id="KW-0862">Zinc</keyword>
<dbReference type="EMBL" id="KV426080">
    <property type="protein sequence ID" value="KZV89131.1"/>
    <property type="molecule type" value="Genomic_DNA"/>
</dbReference>
<dbReference type="Pfam" id="PF13639">
    <property type="entry name" value="zf-RING_2"/>
    <property type="match status" value="1"/>
</dbReference>
<protein>
    <recommendedName>
        <fullName evidence="5">RING-type domain-containing protein</fullName>
    </recommendedName>
</protein>
<keyword evidence="7" id="KW-1185">Reference proteome</keyword>
<dbReference type="InterPro" id="IPR001841">
    <property type="entry name" value="Znf_RING"/>
</dbReference>
<evidence type="ECO:0000313" key="6">
    <source>
        <dbReference type="EMBL" id="KZV89131.1"/>
    </source>
</evidence>
<evidence type="ECO:0000256" key="2">
    <source>
        <dbReference type="ARBA" id="ARBA00022771"/>
    </source>
</evidence>
<feature type="domain" description="RING-type" evidence="5">
    <location>
        <begin position="51"/>
        <end position="93"/>
    </location>
</feature>
<dbReference type="STRING" id="1314781.A0A165FKA4"/>
<organism evidence="6 7">
    <name type="scientific">Exidia glandulosa HHB12029</name>
    <dbReference type="NCBI Taxonomy" id="1314781"/>
    <lineage>
        <taxon>Eukaryota</taxon>
        <taxon>Fungi</taxon>
        <taxon>Dikarya</taxon>
        <taxon>Basidiomycota</taxon>
        <taxon>Agaricomycotina</taxon>
        <taxon>Agaricomycetes</taxon>
        <taxon>Auriculariales</taxon>
        <taxon>Exidiaceae</taxon>
        <taxon>Exidia</taxon>
    </lineage>
</organism>
<gene>
    <name evidence="6" type="ORF">EXIGLDRAFT_618511</name>
</gene>
<dbReference type="Proteomes" id="UP000077266">
    <property type="component" value="Unassembled WGS sequence"/>
</dbReference>
<dbReference type="PROSITE" id="PS50089">
    <property type="entry name" value="ZF_RING_2"/>
    <property type="match status" value="1"/>
</dbReference>
<dbReference type="SMART" id="SM00744">
    <property type="entry name" value="RINGv"/>
    <property type="match status" value="1"/>
</dbReference>
<dbReference type="GO" id="GO:0008270">
    <property type="term" value="F:zinc ion binding"/>
    <property type="evidence" value="ECO:0007669"/>
    <property type="project" value="UniProtKB-KW"/>
</dbReference>
<dbReference type="GO" id="GO:0016567">
    <property type="term" value="P:protein ubiquitination"/>
    <property type="evidence" value="ECO:0007669"/>
    <property type="project" value="TreeGrafter"/>
</dbReference>
<proteinExistence type="predicted"/>
<dbReference type="SUPFAM" id="SSF57850">
    <property type="entry name" value="RING/U-box"/>
    <property type="match status" value="1"/>
</dbReference>
<feature type="non-terminal residue" evidence="6">
    <location>
        <position position="1"/>
    </location>
</feature>
<dbReference type="InterPro" id="IPR011016">
    <property type="entry name" value="Znf_RING-CH"/>
</dbReference>
<evidence type="ECO:0000256" key="1">
    <source>
        <dbReference type="ARBA" id="ARBA00022723"/>
    </source>
</evidence>
<evidence type="ECO:0000256" key="4">
    <source>
        <dbReference type="PROSITE-ProRule" id="PRU00175"/>
    </source>
</evidence>
<keyword evidence="2 4" id="KW-0863">Zinc-finger</keyword>
<dbReference type="GO" id="GO:0061630">
    <property type="term" value="F:ubiquitin protein ligase activity"/>
    <property type="evidence" value="ECO:0007669"/>
    <property type="project" value="TreeGrafter"/>
</dbReference>